<keyword evidence="3" id="KW-1185">Reference proteome</keyword>
<proteinExistence type="predicted"/>
<dbReference type="SUPFAM" id="SSF52141">
    <property type="entry name" value="Uracil-DNA glycosylase-like"/>
    <property type="match status" value="1"/>
</dbReference>
<gene>
    <name evidence="2" type="ORF">GCM10019998_01520</name>
</gene>
<dbReference type="EMBL" id="BAAAXQ010000005">
    <property type="protein sequence ID" value="GAA3009067.1"/>
    <property type="molecule type" value="Genomic_DNA"/>
</dbReference>
<dbReference type="Gene3D" id="3.40.630.30">
    <property type="match status" value="1"/>
</dbReference>
<reference evidence="2 3" key="1">
    <citation type="journal article" date="2019" name="Int. J. Syst. Evol. Microbiol.">
        <title>The Global Catalogue of Microorganisms (GCM) 10K type strain sequencing project: providing services to taxonomists for standard genome sequencing and annotation.</title>
        <authorList>
            <consortium name="The Broad Institute Genomics Platform"/>
            <consortium name="The Broad Institute Genome Sequencing Center for Infectious Disease"/>
            <person name="Wu L."/>
            <person name="Ma J."/>
        </authorList>
    </citation>
    <scope>NUCLEOTIDE SEQUENCE [LARGE SCALE GENOMIC DNA]</scope>
    <source>
        <strain evidence="2 3">JCM 8736</strain>
    </source>
</reference>
<dbReference type="InterPro" id="IPR016181">
    <property type="entry name" value="Acyl_CoA_acyltransferase"/>
</dbReference>
<dbReference type="CDD" id="cd04301">
    <property type="entry name" value="NAT_SF"/>
    <property type="match status" value="1"/>
</dbReference>
<dbReference type="Pfam" id="PF03167">
    <property type="entry name" value="UDG"/>
    <property type="match status" value="1"/>
</dbReference>
<feature type="domain" description="N-acetyltransferase" evidence="1">
    <location>
        <begin position="157"/>
        <end position="299"/>
    </location>
</feature>
<accession>A0ABN3XYV0</accession>
<dbReference type="Pfam" id="PF13673">
    <property type="entry name" value="Acetyltransf_10"/>
    <property type="match status" value="1"/>
</dbReference>
<dbReference type="Gene3D" id="3.40.470.10">
    <property type="entry name" value="Uracil-DNA glycosylase-like domain"/>
    <property type="match status" value="1"/>
</dbReference>
<dbReference type="SUPFAM" id="SSF55729">
    <property type="entry name" value="Acyl-CoA N-acyltransferases (Nat)"/>
    <property type="match status" value="1"/>
</dbReference>
<dbReference type="RefSeq" id="WP_083498214.1">
    <property type="nucleotide sequence ID" value="NZ_BAAAXQ010000005.1"/>
</dbReference>
<protein>
    <recommendedName>
        <fullName evidence="1">N-acetyltransferase domain-containing protein</fullName>
    </recommendedName>
</protein>
<dbReference type="PROSITE" id="PS51186">
    <property type="entry name" value="GNAT"/>
    <property type="match status" value="1"/>
</dbReference>
<dbReference type="CDD" id="cd10032">
    <property type="entry name" value="UDG-F6_HDG"/>
    <property type="match status" value="1"/>
</dbReference>
<evidence type="ECO:0000259" key="1">
    <source>
        <dbReference type="PROSITE" id="PS51186"/>
    </source>
</evidence>
<evidence type="ECO:0000313" key="2">
    <source>
        <dbReference type="EMBL" id="GAA3009067.1"/>
    </source>
</evidence>
<dbReference type="InterPro" id="IPR005122">
    <property type="entry name" value="Uracil-DNA_glycosylase-like"/>
</dbReference>
<dbReference type="SMART" id="SM00986">
    <property type="entry name" value="UDG"/>
    <property type="match status" value="1"/>
</dbReference>
<dbReference type="InterPro" id="IPR036895">
    <property type="entry name" value="Uracil-DNA_glycosylase-like_sf"/>
</dbReference>
<dbReference type="Proteomes" id="UP001501577">
    <property type="component" value="Unassembled WGS sequence"/>
</dbReference>
<dbReference type="InterPro" id="IPR026353">
    <property type="entry name" value="Hypoxan-DNA_Glyclase"/>
</dbReference>
<dbReference type="InterPro" id="IPR000182">
    <property type="entry name" value="GNAT_dom"/>
</dbReference>
<organism evidence="2 3">
    <name type="scientific">Tetragenococcus solitarius</name>
    <dbReference type="NCBI Taxonomy" id="71453"/>
    <lineage>
        <taxon>Bacteria</taxon>
        <taxon>Bacillati</taxon>
        <taxon>Bacillota</taxon>
        <taxon>Bacilli</taxon>
        <taxon>Lactobacillales</taxon>
        <taxon>Enterococcaceae</taxon>
        <taxon>Tetragenococcus</taxon>
    </lineage>
</organism>
<evidence type="ECO:0000313" key="3">
    <source>
        <dbReference type="Proteomes" id="UP001501577"/>
    </source>
</evidence>
<comment type="caution">
    <text evidence="2">The sequence shown here is derived from an EMBL/GenBank/DDBJ whole genome shotgun (WGS) entry which is preliminary data.</text>
</comment>
<sequence>MQTGLAPIYNEDTEVLILGSAPSVQSLKKQQYYGNKGNLFWQIIFTALQVADPKSYEKRLQLLLDHHIGLWDVFQNFERTGSMDHRFTKYQFNDFHTMLENSAIKTIIANGKTAYHEIMAQQLFPKQTVYHCLSTSGANNSRMQQRQNEWEQVLNKIITTYFGKEDWIKAAAFYLRYQVFVLEQQIAPYLEFNEQTKTSSNYFVSFKQKEPIATIRYDTYDKQTICPDRFCVSKKLRKQGVGANLLKTLEQKARKQGYKYSLLTAEEHAILFYQKNDYYIDSKAFLEDGISCVKMKKIL</sequence>
<name>A0ABN3XYV0_9ENTE</name>
<dbReference type="NCBIfam" id="TIGR04274">
    <property type="entry name" value="hypoxanDNAglyco"/>
    <property type="match status" value="1"/>
</dbReference>
<dbReference type="SMART" id="SM00987">
    <property type="entry name" value="UreE_C"/>
    <property type="match status" value="1"/>
</dbReference>